<reference evidence="1 2" key="1">
    <citation type="submission" date="2013-08" db="EMBL/GenBank/DDBJ databases">
        <authorList>
            <person name="Weinstock G."/>
            <person name="Sodergren E."/>
            <person name="Wylie T."/>
            <person name="Fulton L."/>
            <person name="Fulton R."/>
            <person name="Fronick C."/>
            <person name="O'Laughlin M."/>
            <person name="Godfrey J."/>
            <person name="Miner T."/>
            <person name="Herter B."/>
            <person name="Appelbaum E."/>
            <person name="Cordes M."/>
            <person name="Lek S."/>
            <person name="Wollam A."/>
            <person name="Pepin K.H."/>
            <person name="Palsikar V.B."/>
            <person name="Mitreva M."/>
            <person name="Wilson R.K."/>
        </authorList>
    </citation>
    <scope>NUCLEOTIDE SEQUENCE [LARGE SCALE GENOMIC DNA]</scope>
    <source>
        <strain evidence="1 2">F0542</strain>
    </source>
</reference>
<organism evidence="1 2">
    <name type="scientific">Actinomyces johnsonii F0542</name>
    <dbReference type="NCBI Taxonomy" id="1321818"/>
    <lineage>
        <taxon>Bacteria</taxon>
        <taxon>Bacillati</taxon>
        <taxon>Actinomycetota</taxon>
        <taxon>Actinomycetes</taxon>
        <taxon>Actinomycetales</taxon>
        <taxon>Actinomycetaceae</taxon>
        <taxon>Actinomyces</taxon>
    </lineage>
</organism>
<dbReference type="Proteomes" id="UP000016536">
    <property type="component" value="Unassembled WGS sequence"/>
</dbReference>
<evidence type="ECO:0000313" key="2">
    <source>
        <dbReference type="Proteomes" id="UP000016536"/>
    </source>
</evidence>
<protein>
    <submittedName>
        <fullName evidence="1">Uncharacterized protein</fullName>
    </submittedName>
</protein>
<comment type="caution">
    <text evidence="1">The sequence shown here is derived from an EMBL/GenBank/DDBJ whole genome shotgun (WGS) entry which is preliminary data.</text>
</comment>
<proteinExistence type="predicted"/>
<accession>U1QB95</accession>
<dbReference type="AlphaFoldDB" id="U1QB95"/>
<gene>
    <name evidence="1" type="ORF">HMPREF1979_00835</name>
</gene>
<name>U1QB95_9ACTO</name>
<dbReference type="EMBL" id="AWSE01000036">
    <property type="protein sequence ID" value="ERH25065.1"/>
    <property type="molecule type" value="Genomic_DNA"/>
</dbReference>
<evidence type="ECO:0000313" key="1">
    <source>
        <dbReference type="EMBL" id="ERH25065.1"/>
    </source>
</evidence>
<keyword evidence="2" id="KW-1185">Reference proteome</keyword>
<sequence>MSIGSTTARPPPLHDPWTLLEDVEVGSTVVRVRAVRFTSVQ</sequence>
<dbReference type="HOGENOM" id="CLU_3264498_0_0_11"/>